<reference evidence="3 4" key="1">
    <citation type="submission" date="2018-07" db="EMBL/GenBank/DDBJ databases">
        <title>Genomic Encyclopedia of Type Strains, Phase III (KMG-III): the genomes of soil and plant-associated and newly described type strains.</title>
        <authorList>
            <person name="Whitman W."/>
        </authorList>
    </citation>
    <scope>NUCLEOTIDE SEQUENCE [LARGE SCALE GENOMIC DNA]</scope>
    <source>
        <strain evidence="3 4">CECT 8236</strain>
    </source>
</reference>
<comment type="caution">
    <text evidence="3">The sequence shown here is derived from an EMBL/GenBank/DDBJ whole genome shotgun (WGS) entry which is preliminary data.</text>
</comment>
<dbReference type="RefSeq" id="WP_115994770.1">
    <property type="nucleotide sequence ID" value="NZ_QRDY01000017.1"/>
</dbReference>
<organism evidence="3 4">
    <name type="scientific">Cohnella lupini</name>
    <dbReference type="NCBI Taxonomy" id="1294267"/>
    <lineage>
        <taxon>Bacteria</taxon>
        <taxon>Bacillati</taxon>
        <taxon>Bacillota</taxon>
        <taxon>Bacilli</taxon>
        <taxon>Bacillales</taxon>
        <taxon>Paenibacillaceae</taxon>
        <taxon>Cohnella</taxon>
    </lineage>
</organism>
<dbReference type="Proteomes" id="UP000256869">
    <property type="component" value="Unassembled WGS sequence"/>
</dbReference>
<evidence type="ECO:0000256" key="1">
    <source>
        <dbReference type="SAM" id="Phobius"/>
    </source>
</evidence>
<dbReference type="InterPro" id="IPR052944">
    <property type="entry name" value="Sporulation_related"/>
</dbReference>
<dbReference type="InterPro" id="IPR025377">
    <property type="entry name" value="DUF4367"/>
</dbReference>
<keyword evidence="1" id="KW-1133">Transmembrane helix</keyword>
<accession>A0A3D9I173</accession>
<dbReference type="PANTHER" id="PTHR37507">
    <property type="entry name" value="SPORULATION PROTEIN YDCC"/>
    <property type="match status" value="1"/>
</dbReference>
<keyword evidence="1" id="KW-0472">Membrane</keyword>
<sequence length="232" mass="25180">MNDTDRNLRQQLRKESDEILFSPMELSDQAKRKIRQLAVTEKVGRRFVFRKKTWIMGAAGLAAAFMIIAWLPMLQQPTVQAPAASPIESSVPSNAGNAGTTGSELSQLITTRLNTAEEAKAAFGPGLNAPTYLPEGYKLSDITAVGMKGEPARDVNFTYVSGEKTITFVASRMPAAFPEDLFSPTQVNGVDGLVFEQTNLTELFWVQSDIQYSVTGNVSADAALKIAESLEG</sequence>
<evidence type="ECO:0000259" key="2">
    <source>
        <dbReference type="Pfam" id="PF14285"/>
    </source>
</evidence>
<keyword evidence="1" id="KW-0812">Transmembrane</keyword>
<evidence type="ECO:0000313" key="4">
    <source>
        <dbReference type="Proteomes" id="UP000256869"/>
    </source>
</evidence>
<gene>
    <name evidence="3" type="ORF">DFP95_11727</name>
</gene>
<protein>
    <submittedName>
        <fullName evidence="3">Uncharacterized protein DUF4367</fullName>
    </submittedName>
</protein>
<feature type="transmembrane region" description="Helical" evidence="1">
    <location>
        <begin position="54"/>
        <end position="73"/>
    </location>
</feature>
<proteinExistence type="predicted"/>
<dbReference type="OrthoDB" id="2666391at2"/>
<dbReference type="PANTHER" id="PTHR37507:SF2">
    <property type="entry name" value="SPORULATION PROTEIN YDCC"/>
    <property type="match status" value="1"/>
</dbReference>
<dbReference type="AlphaFoldDB" id="A0A3D9I173"/>
<dbReference type="Pfam" id="PF14285">
    <property type="entry name" value="DUF4367"/>
    <property type="match status" value="1"/>
</dbReference>
<name>A0A3D9I173_9BACL</name>
<dbReference type="EMBL" id="QRDY01000017">
    <property type="protein sequence ID" value="RED55493.1"/>
    <property type="molecule type" value="Genomic_DNA"/>
</dbReference>
<feature type="domain" description="DUF4367" evidence="2">
    <location>
        <begin position="130"/>
        <end position="230"/>
    </location>
</feature>
<keyword evidence="4" id="KW-1185">Reference proteome</keyword>
<evidence type="ECO:0000313" key="3">
    <source>
        <dbReference type="EMBL" id="RED55493.1"/>
    </source>
</evidence>